<dbReference type="GO" id="GO:0008962">
    <property type="term" value="F:phosphatidylglycerophosphatase activity"/>
    <property type="evidence" value="ECO:0007669"/>
    <property type="project" value="InterPro"/>
</dbReference>
<dbReference type="InterPro" id="IPR036681">
    <property type="entry name" value="PgpA-like_sf"/>
</dbReference>
<dbReference type="PANTHER" id="PTHR36305">
    <property type="entry name" value="PHOSPHATIDYLGLYCEROPHOSPHATASE A"/>
    <property type="match status" value="1"/>
</dbReference>
<dbReference type="CDD" id="cd06971">
    <property type="entry name" value="PgpA"/>
    <property type="match status" value="1"/>
</dbReference>
<evidence type="ECO:0000313" key="4">
    <source>
        <dbReference type="Proteomes" id="UP000282321"/>
    </source>
</evidence>
<feature type="transmembrane region" description="Helical" evidence="1">
    <location>
        <begin position="123"/>
        <end position="143"/>
    </location>
</feature>
<dbReference type="SUPFAM" id="SSF101307">
    <property type="entry name" value="YutG-like"/>
    <property type="match status" value="1"/>
</dbReference>
<dbReference type="Proteomes" id="UP000282321">
    <property type="component" value="Unassembled WGS sequence"/>
</dbReference>
<gene>
    <name evidence="3" type="ORF">DRP44_02240</name>
</gene>
<dbReference type="InterPro" id="IPR007686">
    <property type="entry name" value="YutG/PgpA"/>
</dbReference>
<dbReference type="PANTHER" id="PTHR36305:SF1">
    <property type="entry name" value="PHOSPHATIDYLGLYCEROPHOSPHATASE A"/>
    <property type="match status" value="1"/>
</dbReference>
<reference evidence="3 4" key="1">
    <citation type="submission" date="2018-06" db="EMBL/GenBank/DDBJ databases">
        <title>Extensive metabolic versatility and redundancy in microbially diverse, dynamic hydrothermal sediments.</title>
        <authorList>
            <person name="Dombrowski N."/>
            <person name="Teske A."/>
            <person name="Baker B.J."/>
        </authorList>
    </citation>
    <scope>NUCLEOTIDE SEQUENCE [LARGE SCALE GENOMIC DNA]</scope>
    <source>
        <strain evidence="3">B35_G9</strain>
    </source>
</reference>
<keyword evidence="1" id="KW-0472">Membrane</keyword>
<dbReference type="EMBL" id="QNBC01000018">
    <property type="protein sequence ID" value="RKX67539.1"/>
    <property type="molecule type" value="Genomic_DNA"/>
</dbReference>
<accession>A0A660S9X1</accession>
<evidence type="ECO:0000256" key="1">
    <source>
        <dbReference type="SAM" id="Phobius"/>
    </source>
</evidence>
<dbReference type="Pfam" id="PF04608">
    <property type="entry name" value="PgpA"/>
    <property type="match status" value="1"/>
</dbReference>
<keyword evidence="1" id="KW-0812">Transmembrane</keyword>
<dbReference type="InterPro" id="IPR026037">
    <property type="entry name" value="PgpA"/>
</dbReference>
<sequence length="149" mass="16575">MKKFSYTIATFFYIGRFPFGPGTLASFISLPIFYLILKKILLYIILLTVIIIVGVLSSRSVAMESKDNDPSYVVIDEVAGMGVSLLFAPQNILYIAVAFILFRILDIFKLPFIKKVEHIGNGIGIMLDDILSGAITLIIMVIVHRFGIV</sequence>
<feature type="transmembrane region" description="Helical" evidence="1">
    <location>
        <begin position="40"/>
        <end position="58"/>
    </location>
</feature>
<comment type="caution">
    <text evidence="3">The sequence shown here is derived from an EMBL/GenBank/DDBJ whole genome shotgun (WGS) entry which is preliminary data.</text>
</comment>
<dbReference type="AlphaFoldDB" id="A0A660S9X1"/>
<dbReference type="GO" id="GO:0006629">
    <property type="term" value="P:lipid metabolic process"/>
    <property type="evidence" value="ECO:0007669"/>
    <property type="project" value="InterPro"/>
</dbReference>
<proteinExistence type="predicted"/>
<protein>
    <submittedName>
        <fullName evidence="3">Phosphatidylglycerophosphatase A</fullName>
    </submittedName>
</protein>
<organism evidence="3 4">
    <name type="scientific">candidate division TA06 bacterium</name>
    <dbReference type="NCBI Taxonomy" id="2250710"/>
    <lineage>
        <taxon>Bacteria</taxon>
        <taxon>Bacteria division TA06</taxon>
    </lineage>
</organism>
<name>A0A660S9X1_UNCT6</name>
<keyword evidence="1" id="KW-1133">Transmembrane helix</keyword>
<feature type="transmembrane region" description="Helical" evidence="1">
    <location>
        <begin position="78"/>
        <end position="102"/>
    </location>
</feature>
<evidence type="ECO:0000313" key="3">
    <source>
        <dbReference type="EMBL" id="RKX67539.1"/>
    </source>
</evidence>
<feature type="transmembrane region" description="Helical" evidence="1">
    <location>
        <begin position="6"/>
        <end position="28"/>
    </location>
</feature>
<evidence type="ECO:0000259" key="2">
    <source>
        <dbReference type="Pfam" id="PF04608"/>
    </source>
</evidence>
<feature type="domain" description="YutG/PgpA" evidence="2">
    <location>
        <begin position="7"/>
        <end position="144"/>
    </location>
</feature>
<dbReference type="PIRSF" id="PIRSF006162">
    <property type="entry name" value="PgpA"/>
    <property type="match status" value="1"/>
</dbReference>